<protein>
    <submittedName>
        <fullName evidence="2">Uncharacterized protein</fullName>
    </submittedName>
</protein>
<dbReference type="Gramene" id="OPUNC04G04370.1">
    <property type="protein sequence ID" value="OPUNC04G04370.1"/>
    <property type="gene ID" value="OPUNC04G04370"/>
</dbReference>
<name>A0A0E0KNC3_ORYPU</name>
<evidence type="ECO:0000313" key="3">
    <source>
        <dbReference type="Proteomes" id="UP000026962"/>
    </source>
</evidence>
<evidence type="ECO:0000313" key="2">
    <source>
        <dbReference type="EnsemblPlants" id="OPUNC04G04370.1"/>
    </source>
</evidence>
<keyword evidence="3" id="KW-1185">Reference proteome</keyword>
<proteinExistence type="predicted"/>
<dbReference type="AlphaFoldDB" id="A0A0E0KNC3"/>
<dbReference type="Proteomes" id="UP000026962">
    <property type="component" value="Chromosome 4"/>
</dbReference>
<reference evidence="2" key="1">
    <citation type="submission" date="2015-04" db="UniProtKB">
        <authorList>
            <consortium name="EnsemblPlants"/>
        </authorList>
    </citation>
    <scope>IDENTIFICATION</scope>
</reference>
<evidence type="ECO:0000256" key="1">
    <source>
        <dbReference type="SAM" id="MobiDB-lite"/>
    </source>
</evidence>
<accession>A0A0E0KNC3</accession>
<feature type="region of interest" description="Disordered" evidence="1">
    <location>
        <begin position="1"/>
        <end position="58"/>
    </location>
</feature>
<organism evidence="2">
    <name type="scientific">Oryza punctata</name>
    <name type="common">Red rice</name>
    <dbReference type="NCBI Taxonomy" id="4537"/>
    <lineage>
        <taxon>Eukaryota</taxon>
        <taxon>Viridiplantae</taxon>
        <taxon>Streptophyta</taxon>
        <taxon>Embryophyta</taxon>
        <taxon>Tracheophyta</taxon>
        <taxon>Spermatophyta</taxon>
        <taxon>Magnoliopsida</taxon>
        <taxon>Liliopsida</taxon>
        <taxon>Poales</taxon>
        <taxon>Poaceae</taxon>
        <taxon>BOP clade</taxon>
        <taxon>Oryzoideae</taxon>
        <taxon>Oryzeae</taxon>
        <taxon>Oryzinae</taxon>
        <taxon>Oryza</taxon>
    </lineage>
</organism>
<dbReference type="EnsemblPlants" id="OPUNC04G04370.1">
    <property type="protein sequence ID" value="OPUNC04G04370.1"/>
    <property type="gene ID" value="OPUNC04G04370"/>
</dbReference>
<dbReference type="HOGENOM" id="CLU_1410870_0_0_1"/>
<feature type="compositionally biased region" description="Gly residues" evidence="1">
    <location>
        <begin position="41"/>
        <end position="56"/>
    </location>
</feature>
<reference evidence="2" key="2">
    <citation type="submission" date="2018-05" db="EMBL/GenBank/DDBJ databases">
        <title>OpunRS2 (Oryza punctata Reference Sequence Version 2).</title>
        <authorList>
            <person name="Zhang J."/>
            <person name="Kudrna D."/>
            <person name="Lee S."/>
            <person name="Talag J."/>
            <person name="Welchert J."/>
            <person name="Wing R.A."/>
        </authorList>
    </citation>
    <scope>NUCLEOTIDE SEQUENCE [LARGE SCALE GENOMIC DNA]</scope>
</reference>
<sequence length="193" mass="20348">MAKSGHPVGGSGVAALDQTEATHGSWRLSRQEAVRTPRSGGLEGAVAGGDGSGWHQGGAATRRLGCRRLIVVMVLARLETSGSGWRVVAGSSGWVEVAAGQRGKLRRQKRRCPVSGSPLAERGEEVGGWRDGGGLGQLSGEEWWDVASWRQGSAACSKVARQRGAGAVWWRPRAANVYVVVTELKGEKLLGKL</sequence>